<accession>X1NZE5</accession>
<gene>
    <name evidence="1" type="ORF">S06H3_27043</name>
</gene>
<dbReference type="EMBL" id="BARV01015666">
    <property type="protein sequence ID" value="GAI32165.1"/>
    <property type="molecule type" value="Genomic_DNA"/>
</dbReference>
<protein>
    <recommendedName>
        <fullName evidence="2">Peptidase M48 domain-containing protein</fullName>
    </recommendedName>
</protein>
<evidence type="ECO:0008006" key="2">
    <source>
        <dbReference type="Google" id="ProtNLM"/>
    </source>
</evidence>
<feature type="non-terminal residue" evidence="1">
    <location>
        <position position="292"/>
    </location>
</feature>
<reference evidence="1" key="1">
    <citation type="journal article" date="2014" name="Front. Microbiol.">
        <title>High frequency of phylogenetically diverse reductive dehalogenase-homologous genes in deep subseafloor sedimentary metagenomes.</title>
        <authorList>
            <person name="Kawai M."/>
            <person name="Futagami T."/>
            <person name="Toyoda A."/>
            <person name="Takaki Y."/>
            <person name="Nishi S."/>
            <person name="Hori S."/>
            <person name="Arai W."/>
            <person name="Tsubouchi T."/>
            <person name="Morono Y."/>
            <person name="Uchiyama I."/>
            <person name="Ito T."/>
            <person name="Fujiyama A."/>
            <person name="Inagaki F."/>
            <person name="Takami H."/>
        </authorList>
    </citation>
    <scope>NUCLEOTIDE SEQUENCE</scope>
    <source>
        <strain evidence="1">Expedition CK06-06</strain>
    </source>
</reference>
<dbReference type="InterPro" id="IPR011990">
    <property type="entry name" value="TPR-like_helical_dom_sf"/>
</dbReference>
<feature type="non-terminal residue" evidence="1">
    <location>
        <position position="1"/>
    </location>
</feature>
<organism evidence="1">
    <name type="scientific">marine sediment metagenome</name>
    <dbReference type="NCBI Taxonomy" id="412755"/>
    <lineage>
        <taxon>unclassified sequences</taxon>
        <taxon>metagenomes</taxon>
        <taxon>ecological metagenomes</taxon>
    </lineage>
</organism>
<dbReference type="AlphaFoldDB" id="X1NZE5"/>
<name>X1NZE5_9ZZZZ</name>
<evidence type="ECO:0000313" key="1">
    <source>
        <dbReference type="EMBL" id="GAI32165.1"/>
    </source>
</evidence>
<proteinExistence type="predicted"/>
<dbReference type="SUPFAM" id="SSF48452">
    <property type="entry name" value="TPR-like"/>
    <property type="match status" value="1"/>
</dbReference>
<comment type="caution">
    <text evidence="1">The sequence shown here is derived from an EMBL/GenBank/DDBJ whole genome shotgun (WGS) entry which is preliminary data.</text>
</comment>
<sequence>NNIVNAYGSGITPPAFEINKKIAYGKKFIAMYFPGEQPMLIIDEEVYDICISMKQDSLNALASLLGHELSHHFEKHSFCSDFAYILGEKSELGKKIKQISQQQKLHYESQADFYGGFYGYVAGYKTYDILPELLDKIYIHYKLPDQIKGYPTKEERKNIAKNSYEELKKWLVIFDAGELLITLKEYELAASCFDYLSTKFPGREIFNNAGVVRILHSLEYFDNKEFPFSLPVEFDAKTRLKKGAHREINLSVKQKRTDLLNKANECFKKSINRDPKYLNAQINHACAYILSG</sequence>